<name>A0A0J1BBE7_RHOIS</name>
<sequence length="47" mass="5084">MRNQPTSGLDACPGLQRLADEEAAFPLVRARPVSLSGWNDSKERSGV</sequence>
<dbReference type="Proteomes" id="UP000036367">
    <property type="component" value="Unassembled WGS sequence"/>
</dbReference>
<evidence type="ECO:0000313" key="1">
    <source>
        <dbReference type="EMBL" id="KLU03960.1"/>
    </source>
</evidence>
<dbReference type="STRING" id="595434.RISK_003929"/>
<dbReference type="AlphaFoldDB" id="A0A0J1BBE7"/>
<dbReference type="PATRIC" id="fig|595434.4.peg.3725"/>
<accession>A0A0J1BBE7</accession>
<reference evidence="1" key="1">
    <citation type="submission" date="2015-05" db="EMBL/GenBank/DDBJ databases">
        <title>Permanent draft genome of Rhodopirellula islandicus K833.</title>
        <authorList>
            <person name="Kizina J."/>
            <person name="Richter M."/>
            <person name="Glockner F.O."/>
            <person name="Harder J."/>
        </authorList>
    </citation>
    <scope>NUCLEOTIDE SEQUENCE [LARGE SCALE GENOMIC DNA]</scope>
    <source>
        <strain evidence="1">K833</strain>
    </source>
</reference>
<protein>
    <submittedName>
        <fullName evidence="1">Uncharacterized protein</fullName>
    </submittedName>
</protein>
<proteinExistence type="predicted"/>
<dbReference type="EMBL" id="LECT01000030">
    <property type="protein sequence ID" value="KLU03960.1"/>
    <property type="molecule type" value="Genomic_DNA"/>
</dbReference>
<comment type="caution">
    <text evidence="1">The sequence shown here is derived from an EMBL/GenBank/DDBJ whole genome shotgun (WGS) entry which is preliminary data.</text>
</comment>
<organism evidence="1 2">
    <name type="scientific">Rhodopirellula islandica</name>
    <dbReference type="NCBI Taxonomy" id="595434"/>
    <lineage>
        <taxon>Bacteria</taxon>
        <taxon>Pseudomonadati</taxon>
        <taxon>Planctomycetota</taxon>
        <taxon>Planctomycetia</taxon>
        <taxon>Pirellulales</taxon>
        <taxon>Pirellulaceae</taxon>
        <taxon>Rhodopirellula</taxon>
    </lineage>
</organism>
<evidence type="ECO:0000313" key="2">
    <source>
        <dbReference type="Proteomes" id="UP000036367"/>
    </source>
</evidence>
<gene>
    <name evidence="1" type="ORF">RISK_003929</name>
</gene>
<keyword evidence="2" id="KW-1185">Reference proteome</keyword>